<evidence type="ECO:0000313" key="1">
    <source>
        <dbReference type="EMBL" id="GEU66336.1"/>
    </source>
</evidence>
<dbReference type="GO" id="GO:0003964">
    <property type="term" value="F:RNA-directed DNA polymerase activity"/>
    <property type="evidence" value="ECO:0007669"/>
    <property type="project" value="UniProtKB-KW"/>
</dbReference>
<dbReference type="AlphaFoldDB" id="A0A6L2LX39"/>
<comment type="caution">
    <text evidence="1">The sequence shown here is derived from an EMBL/GenBank/DDBJ whole genome shotgun (WGS) entry which is preliminary data.</text>
</comment>
<gene>
    <name evidence="1" type="ORF">Tci_038314</name>
</gene>
<dbReference type="EMBL" id="BKCJ010005365">
    <property type="protein sequence ID" value="GEU66336.1"/>
    <property type="molecule type" value="Genomic_DNA"/>
</dbReference>
<proteinExistence type="predicted"/>
<accession>A0A6L2LX39</accession>
<name>A0A6L2LX39_TANCI</name>
<protein>
    <submittedName>
        <fullName evidence="1">Reverse transcriptase domain-containing protein</fullName>
    </submittedName>
</protein>
<reference evidence="1" key="1">
    <citation type="journal article" date="2019" name="Sci. Rep.">
        <title>Draft genome of Tanacetum cinerariifolium, the natural source of mosquito coil.</title>
        <authorList>
            <person name="Yamashiro T."/>
            <person name="Shiraishi A."/>
            <person name="Satake H."/>
            <person name="Nakayama K."/>
        </authorList>
    </citation>
    <scope>NUCLEOTIDE SEQUENCE</scope>
</reference>
<sequence length="129" mass="15043">MNVESTPHIRAPFDDTQTLQKALRTWLKYAYDLSSSNGRTKSLVLLAEIRENSLVGSELVQETTNKVALIKEKLKATRDRQNSYLDNMRKHLEWKLVIKVMNDVIIELKVFDEFPRIQAMFMELDVIFA</sequence>
<keyword evidence="1" id="KW-0548">Nucleotidyltransferase</keyword>
<keyword evidence="1" id="KW-0808">Transferase</keyword>
<organism evidence="1">
    <name type="scientific">Tanacetum cinerariifolium</name>
    <name type="common">Dalmatian daisy</name>
    <name type="synonym">Chrysanthemum cinerariifolium</name>
    <dbReference type="NCBI Taxonomy" id="118510"/>
    <lineage>
        <taxon>Eukaryota</taxon>
        <taxon>Viridiplantae</taxon>
        <taxon>Streptophyta</taxon>
        <taxon>Embryophyta</taxon>
        <taxon>Tracheophyta</taxon>
        <taxon>Spermatophyta</taxon>
        <taxon>Magnoliopsida</taxon>
        <taxon>eudicotyledons</taxon>
        <taxon>Gunneridae</taxon>
        <taxon>Pentapetalae</taxon>
        <taxon>asterids</taxon>
        <taxon>campanulids</taxon>
        <taxon>Asterales</taxon>
        <taxon>Asteraceae</taxon>
        <taxon>Asteroideae</taxon>
        <taxon>Anthemideae</taxon>
        <taxon>Anthemidinae</taxon>
        <taxon>Tanacetum</taxon>
    </lineage>
</organism>
<keyword evidence="1" id="KW-0695">RNA-directed DNA polymerase</keyword>